<dbReference type="PROSITE" id="PS00061">
    <property type="entry name" value="ADH_SHORT"/>
    <property type="match status" value="1"/>
</dbReference>
<evidence type="ECO:0000256" key="1">
    <source>
        <dbReference type="ARBA" id="ARBA00023002"/>
    </source>
</evidence>
<evidence type="ECO:0000313" key="3">
    <source>
        <dbReference type="RefSeq" id="XP_013094247.2"/>
    </source>
</evidence>
<dbReference type="InterPro" id="IPR020904">
    <property type="entry name" value="Sc_DH/Rdtase_CS"/>
</dbReference>
<dbReference type="GeneID" id="106078051"/>
<keyword evidence="1" id="KW-0560">Oxidoreductase</keyword>
<dbReference type="PANTHER" id="PTHR43975:SF2">
    <property type="entry name" value="EG:BACR7A4.14 PROTEIN-RELATED"/>
    <property type="match status" value="1"/>
</dbReference>
<dbReference type="Gene3D" id="3.40.50.720">
    <property type="entry name" value="NAD(P)-binding Rossmann-like Domain"/>
    <property type="match status" value="1"/>
</dbReference>
<dbReference type="Pfam" id="PF13561">
    <property type="entry name" value="adh_short_C2"/>
    <property type="match status" value="1"/>
</dbReference>
<dbReference type="Proteomes" id="UP001165740">
    <property type="component" value="Chromosome 2"/>
</dbReference>
<dbReference type="AlphaFoldDB" id="A0A9U8ELY0"/>
<dbReference type="InterPro" id="IPR036291">
    <property type="entry name" value="NAD(P)-bd_dom_sf"/>
</dbReference>
<reference evidence="3 4" key="1">
    <citation type="submission" date="2025-04" db="UniProtKB">
        <authorList>
            <consortium name="RefSeq"/>
        </authorList>
    </citation>
    <scope>IDENTIFICATION</scope>
</reference>
<proteinExistence type="predicted"/>
<organism evidence="2 3">
    <name type="scientific">Biomphalaria glabrata</name>
    <name type="common">Bloodfluke planorb</name>
    <name type="synonym">Freshwater snail</name>
    <dbReference type="NCBI Taxonomy" id="6526"/>
    <lineage>
        <taxon>Eukaryota</taxon>
        <taxon>Metazoa</taxon>
        <taxon>Spiralia</taxon>
        <taxon>Lophotrochozoa</taxon>
        <taxon>Mollusca</taxon>
        <taxon>Gastropoda</taxon>
        <taxon>Heterobranchia</taxon>
        <taxon>Euthyneura</taxon>
        <taxon>Panpulmonata</taxon>
        <taxon>Hygrophila</taxon>
        <taxon>Lymnaeoidea</taxon>
        <taxon>Planorbidae</taxon>
        <taxon>Biomphalaria</taxon>
    </lineage>
</organism>
<keyword evidence="2" id="KW-1185">Reference proteome</keyword>
<dbReference type="PANTHER" id="PTHR43975">
    <property type="entry name" value="ZGC:101858"/>
    <property type="match status" value="1"/>
</dbReference>
<dbReference type="NCBIfam" id="NF005559">
    <property type="entry name" value="PRK07231.1"/>
    <property type="match status" value="1"/>
</dbReference>
<gene>
    <name evidence="3 4" type="primary">LOC106078051</name>
</gene>
<accession>A0A9U8ELY0</accession>
<sequence length="264" mass="28548">MNMSKDFKDKVVVITGASSGIGECTAILFAQHGANVVLCGRDERRLSSALQKCLEKSGGNSDKFLIIQGDLSDASVRQKIIQQTVDKFGRLDILVPNAGIILEESSIARATEDAFDQIMNVNVKAVFFLIKEAIPHLEKTKGCIVNVSSTGSTLVYPDEIIYSMSKAAVDHMTRTFALGLAPKGIRVNAINPTLVKTNVYRSYNAEGVATFMEDYGRLHPLHGRNSTCEEQANVILFLASSDANFVTGECIKVDGGITLRGASN</sequence>
<dbReference type="RefSeq" id="XP_013094248.2">
    <property type="nucleotide sequence ID" value="XM_013238794.2"/>
</dbReference>
<dbReference type="InterPro" id="IPR002347">
    <property type="entry name" value="SDR_fam"/>
</dbReference>
<dbReference type="SUPFAM" id="SSF51735">
    <property type="entry name" value="NAD(P)-binding Rossmann-fold domains"/>
    <property type="match status" value="1"/>
</dbReference>
<name>A0A9U8ELY0_BIOGL</name>
<evidence type="ECO:0000313" key="4">
    <source>
        <dbReference type="RefSeq" id="XP_013094248.2"/>
    </source>
</evidence>
<dbReference type="OrthoDB" id="6146133at2759"/>
<protein>
    <submittedName>
        <fullName evidence="3 4">3-oxoacyl-[acyl-carrier-protein] reductase FabG-like</fullName>
    </submittedName>
</protein>
<dbReference type="GO" id="GO:0016491">
    <property type="term" value="F:oxidoreductase activity"/>
    <property type="evidence" value="ECO:0007669"/>
    <property type="project" value="UniProtKB-KW"/>
</dbReference>
<dbReference type="RefSeq" id="XP_013094247.2">
    <property type="nucleotide sequence ID" value="XM_013238793.2"/>
</dbReference>
<dbReference type="OMA" id="WAPKVRI"/>
<dbReference type="FunFam" id="3.40.50.720:FF:000084">
    <property type="entry name" value="Short-chain dehydrogenase reductase"/>
    <property type="match status" value="1"/>
</dbReference>
<dbReference type="PRINTS" id="PR00080">
    <property type="entry name" value="SDRFAMILY"/>
</dbReference>
<dbReference type="PRINTS" id="PR00081">
    <property type="entry name" value="GDHRDH"/>
</dbReference>
<evidence type="ECO:0000313" key="2">
    <source>
        <dbReference type="Proteomes" id="UP001165740"/>
    </source>
</evidence>
<dbReference type="KEGG" id="bgt:106078051"/>